<protein>
    <submittedName>
        <fullName evidence="3">ATP-binding protein</fullName>
    </submittedName>
</protein>
<dbReference type="InterPro" id="IPR036890">
    <property type="entry name" value="HATPase_C_sf"/>
</dbReference>
<name>A0ABW1K629_9ACTN</name>
<dbReference type="RefSeq" id="WP_377419418.1">
    <property type="nucleotide sequence ID" value="NZ_JBHSPR010000007.1"/>
</dbReference>
<accession>A0ABW1K629</accession>
<dbReference type="GO" id="GO:0005524">
    <property type="term" value="F:ATP binding"/>
    <property type="evidence" value="ECO:0007669"/>
    <property type="project" value="UniProtKB-KW"/>
</dbReference>
<evidence type="ECO:0000313" key="3">
    <source>
        <dbReference type="EMBL" id="MFC6016233.1"/>
    </source>
</evidence>
<sequence length="71" mass="7351">VCQVDDDGPGFPVGQVSDQSPLRAGGRGLRLVRQLTDSLTITPRTPGTSVRVRLSLAGGLSTKTPSPPLTP</sequence>
<dbReference type="SUPFAM" id="SSF55874">
    <property type="entry name" value="ATPase domain of HSP90 chaperone/DNA topoisomerase II/histidine kinase"/>
    <property type="match status" value="1"/>
</dbReference>
<gene>
    <name evidence="3" type="ORF">ACFP2T_08490</name>
</gene>
<evidence type="ECO:0000313" key="4">
    <source>
        <dbReference type="Proteomes" id="UP001596203"/>
    </source>
</evidence>
<dbReference type="InterPro" id="IPR003594">
    <property type="entry name" value="HATPase_dom"/>
</dbReference>
<organism evidence="3 4">
    <name type="scientific">Plantactinospora solaniradicis</name>
    <dbReference type="NCBI Taxonomy" id="1723736"/>
    <lineage>
        <taxon>Bacteria</taxon>
        <taxon>Bacillati</taxon>
        <taxon>Actinomycetota</taxon>
        <taxon>Actinomycetes</taxon>
        <taxon>Micromonosporales</taxon>
        <taxon>Micromonosporaceae</taxon>
        <taxon>Plantactinospora</taxon>
    </lineage>
</organism>
<feature type="non-terminal residue" evidence="3">
    <location>
        <position position="1"/>
    </location>
</feature>
<keyword evidence="3" id="KW-0067">ATP-binding</keyword>
<dbReference type="CDD" id="cd16936">
    <property type="entry name" value="HATPase_RsbW-like"/>
    <property type="match status" value="1"/>
</dbReference>
<evidence type="ECO:0000259" key="2">
    <source>
        <dbReference type="Pfam" id="PF13581"/>
    </source>
</evidence>
<dbReference type="Proteomes" id="UP001596203">
    <property type="component" value="Unassembled WGS sequence"/>
</dbReference>
<feature type="region of interest" description="Disordered" evidence="1">
    <location>
        <begin position="1"/>
        <end position="25"/>
    </location>
</feature>
<dbReference type="Pfam" id="PF13581">
    <property type="entry name" value="HATPase_c_2"/>
    <property type="match status" value="1"/>
</dbReference>
<comment type="caution">
    <text evidence="3">The sequence shown here is derived from an EMBL/GenBank/DDBJ whole genome shotgun (WGS) entry which is preliminary data.</text>
</comment>
<dbReference type="Gene3D" id="3.30.565.10">
    <property type="entry name" value="Histidine kinase-like ATPase, C-terminal domain"/>
    <property type="match status" value="1"/>
</dbReference>
<feature type="domain" description="Histidine kinase/HSP90-like ATPase" evidence="2">
    <location>
        <begin position="2"/>
        <end position="53"/>
    </location>
</feature>
<keyword evidence="3" id="KW-0547">Nucleotide-binding</keyword>
<proteinExistence type="predicted"/>
<reference evidence="4" key="1">
    <citation type="journal article" date="2019" name="Int. J. Syst. Evol. Microbiol.">
        <title>The Global Catalogue of Microorganisms (GCM) 10K type strain sequencing project: providing services to taxonomists for standard genome sequencing and annotation.</title>
        <authorList>
            <consortium name="The Broad Institute Genomics Platform"/>
            <consortium name="The Broad Institute Genome Sequencing Center for Infectious Disease"/>
            <person name="Wu L."/>
            <person name="Ma J."/>
        </authorList>
    </citation>
    <scope>NUCLEOTIDE SEQUENCE [LARGE SCALE GENOMIC DNA]</scope>
    <source>
        <strain evidence="4">ZS-35-S2</strain>
    </source>
</reference>
<dbReference type="EMBL" id="JBHSPR010000007">
    <property type="protein sequence ID" value="MFC6016233.1"/>
    <property type="molecule type" value="Genomic_DNA"/>
</dbReference>
<feature type="region of interest" description="Disordered" evidence="1">
    <location>
        <begin position="42"/>
        <end position="71"/>
    </location>
</feature>
<evidence type="ECO:0000256" key="1">
    <source>
        <dbReference type="SAM" id="MobiDB-lite"/>
    </source>
</evidence>
<keyword evidence="4" id="KW-1185">Reference proteome</keyword>